<feature type="transmembrane region" description="Helical" evidence="1">
    <location>
        <begin position="12"/>
        <end position="31"/>
    </location>
</feature>
<keyword evidence="1" id="KW-1133">Transmembrane helix</keyword>
<evidence type="ECO:0000313" key="2">
    <source>
        <dbReference type="EMBL" id="JAD45612.1"/>
    </source>
</evidence>
<name>A0A0A9AEX0_ARUDO</name>
<dbReference type="AlphaFoldDB" id="A0A0A9AEX0"/>
<sequence length="47" mass="5704">MKRYPALLQDTLFFCNTVSYALKLIFLIPHHEPNVMYIYVLKVHHER</sequence>
<reference evidence="2" key="2">
    <citation type="journal article" date="2015" name="Data Brief">
        <title>Shoot transcriptome of the giant reed, Arundo donax.</title>
        <authorList>
            <person name="Barrero R.A."/>
            <person name="Guerrero F.D."/>
            <person name="Moolhuijzen P."/>
            <person name="Goolsby J.A."/>
            <person name="Tidwell J."/>
            <person name="Bellgard S.E."/>
            <person name="Bellgard M.I."/>
        </authorList>
    </citation>
    <scope>NUCLEOTIDE SEQUENCE</scope>
    <source>
        <tissue evidence="2">Shoot tissue taken approximately 20 cm above the soil surface</tissue>
    </source>
</reference>
<keyword evidence="1" id="KW-0812">Transmembrane</keyword>
<dbReference type="EMBL" id="GBRH01252283">
    <property type="protein sequence ID" value="JAD45612.1"/>
    <property type="molecule type" value="Transcribed_RNA"/>
</dbReference>
<organism evidence="2">
    <name type="scientific">Arundo donax</name>
    <name type="common">Giant reed</name>
    <name type="synonym">Donax arundinaceus</name>
    <dbReference type="NCBI Taxonomy" id="35708"/>
    <lineage>
        <taxon>Eukaryota</taxon>
        <taxon>Viridiplantae</taxon>
        <taxon>Streptophyta</taxon>
        <taxon>Embryophyta</taxon>
        <taxon>Tracheophyta</taxon>
        <taxon>Spermatophyta</taxon>
        <taxon>Magnoliopsida</taxon>
        <taxon>Liliopsida</taxon>
        <taxon>Poales</taxon>
        <taxon>Poaceae</taxon>
        <taxon>PACMAD clade</taxon>
        <taxon>Arundinoideae</taxon>
        <taxon>Arundineae</taxon>
        <taxon>Arundo</taxon>
    </lineage>
</organism>
<accession>A0A0A9AEX0</accession>
<protein>
    <submittedName>
        <fullName evidence="2">Uncharacterized protein</fullName>
    </submittedName>
</protein>
<keyword evidence="1" id="KW-0472">Membrane</keyword>
<reference evidence="2" key="1">
    <citation type="submission" date="2014-09" db="EMBL/GenBank/DDBJ databases">
        <authorList>
            <person name="Magalhaes I.L.F."/>
            <person name="Oliveira U."/>
            <person name="Santos F.R."/>
            <person name="Vidigal T.H.D.A."/>
            <person name="Brescovit A.D."/>
            <person name="Santos A.J."/>
        </authorList>
    </citation>
    <scope>NUCLEOTIDE SEQUENCE</scope>
    <source>
        <tissue evidence="2">Shoot tissue taken approximately 20 cm above the soil surface</tissue>
    </source>
</reference>
<proteinExistence type="predicted"/>
<evidence type="ECO:0000256" key="1">
    <source>
        <dbReference type="SAM" id="Phobius"/>
    </source>
</evidence>